<comment type="caution">
    <text evidence="1">The sequence shown here is derived from an EMBL/GenBank/DDBJ whole genome shotgun (WGS) entry which is preliminary data.</text>
</comment>
<reference evidence="1" key="1">
    <citation type="submission" date="2019-10" db="EMBL/GenBank/DDBJ databases">
        <title>Draft genome sequence of Panacibacter sp. KCS-6.</title>
        <authorList>
            <person name="Yim K.J."/>
        </authorList>
    </citation>
    <scope>NUCLEOTIDE SEQUENCE</scope>
    <source>
        <strain evidence="1">KCS-6</strain>
    </source>
</reference>
<evidence type="ECO:0000313" key="2">
    <source>
        <dbReference type="Proteomes" id="UP000598971"/>
    </source>
</evidence>
<dbReference type="Proteomes" id="UP000598971">
    <property type="component" value="Unassembled WGS sequence"/>
</dbReference>
<evidence type="ECO:0000313" key="1">
    <source>
        <dbReference type="EMBL" id="NNV56335.1"/>
    </source>
</evidence>
<organism evidence="1 2">
    <name type="scientific">Limnovirga soli</name>
    <dbReference type="NCBI Taxonomy" id="2656915"/>
    <lineage>
        <taxon>Bacteria</taxon>
        <taxon>Pseudomonadati</taxon>
        <taxon>Bacteroidota</taxon>
        <taxon>Chitinophagia</taxon>
        <taxon>Chitinophagales</taxon>
        <taxon>Chitinophagaceae</taxon>
        <taxon>Limnovirga</taxon>
    </lineage>
</organism>
<accession>A0A8J8FEP2</accession>
<name>A0A8J8FEP2_9BACT</name>
<dbReference type="AlphaFoldDB" id="A0A8J8FEP2"/>
<sequence length="152" mass="16300">MKKTVVLISLVAAIIVFITSCEKEGGNSTKISRYNETESHNIGQNCMNCHKSGGEGEGWFNVAGTVYDDTQTNTVKNATINLYTGMDGTGTLKYTIQVDGLGNFYTTEPIDLTTPLYPSVTGSTSTNYMSTSITTGACNSCHNVSTGKIWAQ</sequence>
<protein>
    <submittedName>
        <fullName evidence="1">Uncharacterized protein</fullName>
    </submittedName>
</protein>
<gene>
    <name evidence="1" type="ORF">GD597_12765</name>
</gene>
<dbReference type="PROSITE" id="PS51257">
    <property type="entry name" value="PROKAR_LIPOPROTEIN"/>
    <property type="match status" value="1"/>
</dbReference>
<dbReference type="RefSeq" id="WP_171608274.1">
    <property type="nucleotide sequence ID" value="NZ_WHPF01000008.1"/>
</dbReference>
<keyword evidence="2" id="KW-1185">Reference proteome</keyword>
<dbReference type="InterPro" id="IPR036280">
    <property type="entry name" value="Multihaem_cyt_sf"/>
</dbReference>
<proteinExistence type="predicted"/>
<dbReference type="EMBL" id="WHPF01000008">
    <property type="protein sequence ID" value="NNV56335.1"/>
    <property type="molecule type" value="Genomic_DNA"/>
</dbReference>
<dbReference type="SUPFAM" id="SSF48695">
    <property type="entry name" value="Multiheme cytochromes"/>
    <property type="match status" value="1"/>
</dbReference>